<reference evidence="12 13" key="1">
    <citation type="submission" date="2018-10" db="EMBL/GenBank/DDBJ databases">
        <title>Genetic determinants and prediction of antibiotic resistance phenotypes in Helicobacter pylori.</title>
        <authorList>
            <person name="Wagner K."/>
        </authorList>
    </citation>
    <scope>NUCLEOTIDE SEQUENCE [LARGE SCALE GENOMIC DNA]</scope>
    <source>
        <strain evidence="12 13">ZH15</strain>
    </source>
</reference>
<comment type="function">
    <text evidence="11">Hydrolyzes 6-aminopenicillinic acid and 7-aminocephalosporanic acid (ACA) derivatives.</text>
</comment>
<dbReference type="Pfam" id="PF08238">
    <property type="entry name" value="Sel1"/>
    <property type="match status" value="2"/>
</dbReference>
<gene>
    <name evidence="12" type="ORF">ECC12_01015</name>
</gene>
<dbReference type="GO" id="GO:0008800">
    <property type="term" value="F:beta-lactamase activity"/>
    <property type="evidence" value="ECO:0007669"/>
    <property type="project" value="UniProtKB-UniRule"/>
</dbReference>
<dbReference type="InterPro" id="IPR006597">
    <property type="entry name" value="Sel1-like"/>
</dbReference>
<protein>
    <recommendedName>
        <fullName evidence="4 11">Beta-lactamase</fullName>
        <ecNumber evidence="4 11">3.5.2.6</ecNumber>
    </recommendedName>
</protein>
<dbReference type="Proteomes" id="UP000288766">
    <property type="component" value="Unassembled WGS sequence"/>
</dbReference>
<dbReference type="InterPro" id="IPR040239">
    <property type="entry name" value="HcpB-like"/>
</dbReference>
<evidence type="ECO:0000256" key="7">
    <source>
        <dbReference type="ARBA" id="ARBA00022801"/>
    </source>
</evidence>
<keyword evidence="5 11" id="KW-0964">Secreted</keyword>
<evidence type="ECO:0000256" key="3">
    <source>
        <dbReference type="ARBA" id="ARBA00008486"/>
    </source>
</evidence>
<evidence type="ECO:0000313" key="13">
    <source>
        <dbReference type="Proteomes" id="UP000288766"/>
    </source>
</evidence>
<evidence type="ECO:0000256" key="10">
    <source>
        <dbReference type="ARBA" id="ARBA00023251"/>
    </source>
</evidence>
<dbReference type="Gene3D" id="1.25.40.10">
    <property type="entry name" value="Tetratricopeptide repeat domain"/>
    <property type="match status" value="1"/>
</dbReference>
<evidence type="ECO:0000256" key="5">
    <source>
        <dbReference type="ARBA" id="ARBA00022525"/>
    </source>
</evidence>
<keyword evidence="6" id="KW-0677">Repeat</keyword>
<keyword evidence="7 11" id="KW-0378">Hydrolase</keyword>
<evidence type="ECO:0000256" key="11">
    <source>
        <dbReference type="RuleBase" id="RU366075"/>
    </source>
</evidence>
<keyword evidence="8" id="KW-0802">TPR repeat</keyword>
<dbReference type="PANTHER" id="PTHR13891:SF1">
    <property type="entry name" value="CYTOCHROME C OXIDASE ASSEMBLY FACTOR 7"/>
    <property type="match status" value="1"/>
</dbReference>
<accession>A0A438PXC0</accession>
<dbReference type="Pfam" id="PF13181">
    <property type="entry name" value="TPR_8"/>
    <property type="match status" value="1"/>
</dbReference>
<comment type="caution">
    <text evidence="12">The sequence shown here is derived from an EMBL/GenBank/DDBJ whole genome shotgun (WGS) entry which is preliminary data.</text>
</comment>
<comment type="catalytic activity">
    <reaction evidence="1 11">
        <text>a beta-lactam + H2O = a substituted beta-amino acid</text>
        <dbReference type="Rhea" id="RHEA:20401"/>
        <dbReference type="ChEBI" id="CHEBI:15377"/>
        <dbReference type="ChEBI" id="CHEBI:35627"/>
        <dbReference type="ChEBI" id="CHEBI:140347"/>
        <dbReference type="EC" id="3.5.2.6"/>
    </reaction>
</comment>
<dbReference type="GO" id="GO:0005576">
    <property type="term" value="C:extracellular region"/>
    <property type="evidence" value="ECO:0007669"/>
    <property type="project" value="UniProtKB-SubCell"/>
</dbReference>
<dbReference type="GO" id="GO:0046677">
    <property type="term" value="P:response to antibiotic"/>
    <property type="evidence" value="ECO:0007669"/>
    <property type="project" value="UniProtKB-KW"/>
</dbReference>
<feature type="signal peptide" evidence="11">
    <location>
        <begin position="1"/>
        <end position="27"/>
    </location>
</feature>
<feature type="chain" id="PRO_5023979468" description="Beta-lactamase" evidence="11">
    <location>
        <begin position="28"/>
        <end position="150"/>
    </location>
</feature>
<dbReference type="PANTHER" id="PTHR13891">
    <property type="entry name" value="CYTOCHROME C OXIDASE ASSEMBLY FACTOR 7"/>
    <property type="match status" value="1"/>
</dbReference>
<sequence>MLENFKKAIFRVLCLCCVLIGGGGLMAEPTPKELVDLGMLSYDKQDFSKARKYFERACGLNNGRGCNNLGVLYRDGQGVEKNLTKAAQFYSKACDLNNGSGCSGLGFLYGSGEGVKQDSKKAVALFEKSCDLNISRGCGALGGYIIMGMG</sequence>
<keyword evidence="10" id="KW-0046">Antibiotic resistance</keyword>
<comment type="similarity">
    <text evidence="3 11">Belongs to the hcp beta-lactamase family.</text>
</comment>
<evidence type="ECO:0000256" key="1">
    <source>
        <dbReference type="ARBA" id="ARBA00001526"/>
    </source>
</evidence>
<evidence type="ECO:0000256" key="8">
    <source>
        <dbReference type="ARBA" id="ARBA00022803"/>
    </source>
</evidence>
<dbReference type="SMART" id="SM00671">
    <property type="entry name" value="SEL1"/>
    <property type="match status" value="3"/>
</dbReference>
<evidence type="ECO:0000256" key="2">
    <source>
        <dbReference type="ARBA" id="ARBA00004613"/>
    </source>
</evidence>
<dbReference type="InterPro" id="IPR011990">
    <property type="entry name" value="TPR-like_helical_dom_sf"/>
</dbReference>
<dbReference type="AlphaFoldDB" id="A0A438PXC0"/>
<keyword evidence="11" id="KW-0732">Signal</keyword>
<evidence type="ECO:0000256" key="4">
    <source>
        <dbReference type="ARBA" id="ARBA00012865"/>
    </source>
</evidence>
<dbReference type="EMBL" id="RJEO01000002">
    <property type="protein sequence ID" value="RVY30078.1"/>
    <property type="molecule type" value="Genomic_DNA"/>
</dbReference>
<dbReference type="EC" id="3.5.2.6" evidence="4 11"/>
<evidence type="ECO:0000256" key="6">
    <source>
        <dbReference type="ARBA" id="ARBA00022737"/>
    </source>
</evidence>
<evidence type="ECO:0000313" key="12">
    <source>
        <dbReference type="EMBL" id="RVY30078.1"/>
    </source>
</evidence>
<organism evidence="12 13">
    <name type="scientific">Helicobacter pylori</name>
    <name type="common">Campylobacter pylori</name>
    <dbReference type="NCBI Taxonomy" id="210"/>
    <lineage>
        <taxon>Bacteria</taxon>
        <taxon>Pseudomonadati</taxon>
        <taxon>Campylobacterota</taxon>
        <taxon>Epsilonproteobacteria</taxon>
        <taxon>Campylobacterales</taxon>
        <taxon>Helicobacteraceae</taxon>
        <taxon>Helicobacter</taxon>
    </lineage>
</organism>
<proteinExistence type="inferred from homology"/>
<dbReference type="RefSeq" id="WP_127923100.1">
    <property type="nucleotide sequence ID" value="NZ_RJEO01000002.1"/>
</dbReference>
<keyword evidence="9" id="KW-1015">Disulfide bond</keyword>
<dbReference type="SUPFAM" id="SSF81901">
    <property type="entry name" value="HCP-like"/>
    <property type="match status" value="1"/>
</dbReference>
<comment type="subcellular location">
    <subcellularLocation>
        <location evidence="2 11">Secreted</location>
    </subcellularLocation>
</comment>
<dbReference type="InterPro" id="IPR019734">
    <property type="entry name" value="TPR_rpt"/>
</dbReference>
<evidence type="ECO:0000256" key="9">
    <source>
        <dbReference type="ARBA" id="ARBA00023157"/>
    </source>
</evidence>
<name>A0A438PXC0_HELPX</name>